<dbReference type="Pfam" id="PF10335">
    <property type="entry name" value="DUF294_C"/>
    <property type="match status" value="1"/>
</dbReference>
<dbReference type="AlphaFoldDB" id="A0A133XP62"/>
<dbReference type="SUPFAM" id="SSF81301">
    <property type="entry name" value="Nucleotidyltransferase"/>
    <property type="match status" value="1"/>
</dbReference>
<dbReference type="Proteomes" id="UP000070186">
    <property type="component" value="Unassembled WGS sequence"/>
</dbReference>
<evidence type="ECO:0000259" key="1">
    <source>
        <dbReference type="Pfam" id="PF03445"/>
    </source>
</evidence>
<dbReference type="STRING" id="281362.AT959_00555"/>
<evidence type="ECO:0000259" key="2">
    <source>
        <dbReference type="Pfam" id="PF10335"/>
    </source>
</evidence>
<dbReference type="RefSeq" id="WP_066879340.1">
    <property type="nucleotide sequence ID" value="NZ_LODL01000002.1"/>
</dbReference>
<reference evidence="3 4" key="1">
    <citation type="submission" date="2015-12" db="EMBL/GenBank/DDBJ databases">
        <title>Nitrous oxide reduction kinetics distinguish bacteria harboring typical versus atypical NosZ.</title>
        <authorList>
            <person name="Yoon S."/>
            <person name="Nissen S."/>
            <person name="Park D."/>
            <person name="Sanford R.A."/>
            <person name="Loeffler F.E."/>
        </authorList>
    </citation>
    <scope>NUCLEOTIDE SEQUENCE [LARGE SCALE GENOMIC DNA]</scope>
    <source>
        <strain evidence="3 4">ATCC BAA-841</strain>
    </source>
</reference>
<evidence type="ECO:0008006" key="5">
    <source>
        <dbReference type="Google" id="ProtNLM"/>
    </source>
</evidence>
<gene>
    <name evidence="3" type="ORF">AT959_00555</name>
</gene>
<protein>
    <recommendedName>
        <fullName evidence="5">Nucleotidyltransferase</fullName>
    </recommendedName>
</protein>
<evidence type="ECO:0000313" key="4">
    <source>
        <dbReference type="Proteomes" id="UP000070186"/>
    </source>
</evidence>
<sequence length="353" mass="38354">MRSTIETWLPCQQLTSLEAQLQNLAEPAEAPVLAGRIGELCRILAAGGASGPLVSRLVSCLNDRLTAAVVRLLARRHRLPPVAWCWLALGSEGRQEQTFVTDQDNGLVFNAADNQEAAALRALFLPFAEDVNRQLAECGFALCTGQIMAGNPAWCLSLDEWREQFIEWVRRPEPAALLNASIFFDFRPLCGALELGDALRKLLLSLTVDTPSFLHLMAANAVQAEAPLNFRGEVALDAEGQLDLKKFGSRIFVDAARIFALAAGVPAVNSSQRLHQAGAAAGLQADEIAAVDGAFSHILRLRLQQQMADATAGKAAGYALKPAELNEVDRAILRESLKQARRLQLRLKLNYAL</sequence>
<name>A0A133XP62_9RHOO</name>
<dbReference type="GO" id="GO:0008773">
    <property type="term" value="F:[protein-PII] uridylyltransferase activity"/>
    <property type="evidence" value="ECO:0007669"/>
    <property type="project" value="InterPro"/>
</dbReference>
<dbReference type="EMBL" id="LODL01000002">
    <property type="protein sequence ID" value="KXB32725.1"/>
    <property type="molecule type" value="Genomic_DNA"/>
</dbReference>
<organism evidence="3 4">
    <name type="scientific">Dechloromonas denitrificans</name>
    <dbReference type="NCBI Taxonomy" id="281362"/>
    <lineage>
        <taxon>Bacteria</taxon>
        <taxon>Pseudomonadati</taxon>
        <taxon>Pseudomonadota</taxon>
        <taxon>Betaproteobacteria</taxon>
        <taxon>Rhodocyclales</taxon>
        <taxon>Azonexaceae</taxon>
        <taxon>Dechloromonas</taxon>
    </lineage>
</organism>
<evidence type="ECO:0000313" key="3">
    <source>
        <dbReference type="EMBL" id="KXB32725.1"/>
    </source>
</evidence>
<accession>A0A133XP62</accession>
<comment type="caution">
    <text evidence="3">The sequence shown here is derived from an EMBL/GenBank/DDBJ whole genome shotgun (WGS) entry which is preliminary data.</text>
</comment>
<dbReference type="Pfam" id="PF03445">
    <property type="entry name" value="DUF294"/>
    <property type="match status" value="1"/>
</dbReference>
<dbReference type="CDD" id="cd05401">
    <property type="entry name" value="NT_GlnE_GlnD_like"/>
    <property type="match status" value="1"/>
</dbReference>
<dbReference type="InterPro" id="IPR005105">
    <property type="entry name" value="GlnD_Uridyltrans_N"/>
</dbReference>
<feature type="domain" description="Protein-PII uridylyltransferase N-terminal" evidence="1">
    <location>
        <begin position="36"/>
        <end position="174"/>
    </location>
</feature>
<feature type="domain" description="DUF294" evidence="2">
    <location>
        <begin position="212"/>
        <end position="351"/>
    </location>
</feature>
<dbReference type="InterPro" id="IPR043519">
    <property type="entry name" value="NT_sf"/>
</dbReference>
<keyword evidence="4" id="KW-1185">Reference proteome</keyword>
<proteinExistence type="predicted"/>
<dbReference type="InterPro" id="IPR018821">
    <property type="entry name" value="DUF294_put_nucleoTrafse_sb-bd"/>
</dbReference>